<dbReference type="STRING" id="104452.A0A0L7K238"/>
<comment type="caution">
    <text evidence="2">The sequence shown here is derived from an EMBL/GenBank/DDBJ whole genome shotgun (WGS) entry which is preliminary data.</text>
</comment>
<proteinExistence type="predicted"/>
<sequence>MAELQNLTKWRKDRNPLQDGDLVILKEDNLMPLHWKMARVSKLYKGRDGICRVDDVYTTRGTVKRAVNWMYLVPLSEPGPDDQ</sequence>
<dbReference type="EMBL" id="JTDY01016753">
    <property type="protein sequence ID" value="KOB51881.1"/>
    <property type="molecule type" value="Genomic_DNA"/>
</dbReference>
<dbReference type="AlphaFoldDB" id="A0A0L7K238"/>
<organism evidence="2 3">
    <name type="scientific">Operophtera brumata</name>
    <name type="common">Winter moth</name>
    <name type="synonym">Phalaena brumata</name>
    <dbReference type="NCBI Taxonomy" id="104452"/>
    <lineage>
        <taxon>Eukaryota</taxon>
        <taxon>Metazoa</taxon>
        <taxon>Ecdysozoa</taxon>
        <taxon>Arthropoda</taxon>
        <taxon>Hexapoda</taxon>
        <taxon>Insecta</taxon>
        <taxon>Pterygota</taxon>
        <taxon>Neoptera</taxon>
        <taxon>Endopterygota</taxon>
        <taxon>Lepidoptera</taxon>
        <taxon>Glossata</taxon>
        <taxon>Ditrysia</taxon>
        <taxon>Geometroidea</taxon>
        <taxon>Geometridae</taxon>
        <taxon>Larentiinae</taxon>
        <taxon>Operophtera</taxon>
    </lineage>
</organism>
<evidence type="ECO:0000259" key="1">
    <source>
        <dbReference type="Pfam" id="PF18701"/>
    </source>
</evidence>
<name>A0A0L7K238_OPEBR</name>
<evidence type="ECO:0000313" key="2">
    <source>
        <dbReference type="EMBL" id="KOB51881.1"/>
    </source>
</evidence>
<keyword evidence="3" id="KW-1185">Reference proteome</keyword>
<protein>
    <submittedName>
        <fullName evidence="2">Transposon BEL-like protein</fullName>
    </submittedName>
</protein>
<dbReference type="Proteomes" id="UP000037510">
    <property type="component" value="Unassembled WGS sequence"/>
</dbReference>
<reference evidence="2 3" key="1">
    <citation type="journal article" date="2015" name="Genome Biol. Evol.">
        <title>The genome of winter moth (Operophtera brumata) provides a genomic perspective on sexual dimorphism and phenology.</title>
        <authorList>
            <person name="Derks M.F."/>
            <person name="Smit S."/>
            <person name="Salis L."/>
            <person name="Schijlen E."/>
            <person name="Bossers A."/>
            <person name="Mateman C."/>
            <person name="Pijl A.S."/>
            <person name="de Ridder D."/>
            <person name="Groenen M.A."/>
            <person name="Visser M.E."/>
            <person name="Megens H.J."/>
        </authorList>
    </citation>
    <scope>NUCLEOTIDE SEQUENCE [LARGE SCALE GENOMIC DNA]</scope>
    <source>
        <strain evidence="2">WM2013NL</strain>
        <tissue evidence="2">Head and thorax</tissue>
    </source>
</reference>
<evidence type="ECO:0000313" key="3">
    <source>
        <dbReference type="Proteomes" id="UP000037510"/>
    </source>
</evidence>
<feature type="domain" description="DUF5641" evidence="1">
    <location>
        <begin position="2"/>
        <end position="70"/>
    </location>
</feature>
<accession>A0A0L7K238</accession>
<gene>
    <name evidence="2" type="ORF">OBRU01_26967</name>
</gene>
<dbReference type="InterPro" id="IPR040676">
    <property type="entry name" value="DUF5641"/>
</dbReference>
<dbReference type="Pfam" id="PF18701">
    <property type="entry name" value="DUF5641"/>
    <property type="match status" value="1"/>
</dbReference>